<evidence type="ECO:0000313" key="3">
    <source>
        <dbReference type="EMBL" id="PRZ12205.1"/>
    </source>
</evidence>
<dbReference type="EMBL" id="PVTY01000023">
    <property type="protein sequence ID" value="PRZ12205.1"/>
    <property type="molecule type" value="Genomic_DNA"/>
</dbReference>
<comment type="caution">
    <text evidence="3">The sequence shown here is derived from an EMBL/GenBank/DDBJ whole genome shotgun (WGS) entry which is preliminary data.</text>
</comment>
<reference evidence="3 4" key="1">
    <citation type="submission" date="2018-03" db="EMBL/GenBank/DDBJ databases">
        <title>Comparative analysis of microorganisms from saline springs in Andes Mountain Range, Colombia.</title>
        <authorList>
            <person name="Rubin E."/>
        </authorList>
    </citation>
    <scope>NUCLEOTIDE SEQUENCE [LARGE SCALE GENOMIC DNA]</scope>
    <source>
        <strain evidence="3 4">CG 35</strain>
    </source>
</reference>
<dbReference type="AlphaFoldDB" id="A0A2T0YBU0"/>
<proteinExistence type="predicted"/>
<feature type="domain" description="TniQ" evidence="2">
    <location>
        <begin position="44"/>
        <end position="170"/>
    </location>
</feature>
<organism evidence="3 4">
    <name type="scientific">Nesterenkonia sandarakina</name>
    <dbReference type="NCBI Taxonomy" id="272918"/>
    <lineage>
        <taxon>Bacteria</taxon>
        <taxon>Bacillati</taxon>
        <taxon>Actinomycetota</taxon>
        <taxon>Actinomycetes</taxon>
        <taxon>Micrococcales</taxon>
        <taxon>Micrococcaceae</taxon>
        <taxon>Nesterenkonia</taxon>
    </lineage>
</organism>
<protein>
    <submittedName>
        <fullName evidence="3">TniQ protein</fullName>
    </submittedName>
</protein>
<dbReference type="OrthoDB" id="4813139at2"/>
<dbReference type="InterPro" id="IPR009492">
    <property type="entry name" value="TniQ"/>
</dbReference>
<dbReference type="Proteomes" id="UP000238217">
    <property type="component" value="Unassembled WGS sequence"/>
</dbReference>
<dbReference type="Pfam" id="PF06527">
    <property type="entry name" value="TniQ"/>
    <property type="match status" value="1"/>
</dbReference>
<gene>
    <name evidence="3" type="ORF">BCL67_1231</name>
</gene>
<evidence type="ECO:0000256" key="1">
    <source>
        <dbReference type="SAM" id="MobiDB-lite"/>
    </source>
</evidence>
<feature type="region of interest" description="Disordered" evidence="1">
    <location>
        <begin position="1"/>
        <end position="26"/>
    </location>
</feature>
<keyword evidence="4" id="KW-1185">Reference proteome</keyword>
<accession>A0A2T0YBU0</accession>
<name>A0A2T0YBU0_9MICC</name>
<evidence type="ECO:0000313" key="4">
    <source>
        <dbReference type="Proteomes" id="UP000238217"/>
    </source>
</evidence>
<sequence>MPRFSPAQKRTMQPKPAAAQPRRARAGRLTLREVPGGDDLEAWPIAVPIHDDETLPSWAGRLAHRYGMSPAALFRALHVKLTYYRLGMVERALVSTENEVGIRTNFSDEARMAHCLEYREPPHMAWECHPIIPSLKGSRFCPQCLATEPYWRSAWRDPFNVACPIHHVLLAGVCHACGQEPFATSAWAMNERPVTECPENRPDPRRRARTKLTKCGADLRESRCAEADPATVAACILLSKGVSEPHGARSAAGLPASNQEAATALTVIVRDLASQHSTKPTRDNVRSALGIAYQILEEPTLCQAVSRAQKYQILRGHLGRPDMITPAPKGTPIQAAHPIIQALYLESIRDQLPLTMHLTYQLESTWPRAPQGVRVPQPEVPVHFPRWSTPALAFHRVPQLWWADSNEFADRALTDGDRFAMSLAICNVGRSMTLASIAEGLGATKASARFATRTWRRLAETSGWRPLQRKFVEMAEALHDAPPPINYQRRRDVLPSPEALRMLLPDLGVTEGLGDEGLLWMWSFSTQSSCNLIPPQQRENWGRRLTPRTLAPDQLNRLSDALETYFNEPIYWAPP</sequence>
<evidence type="ECO:0000259" key="2">
    <source>
        <dbReference type="Pfam" id="PF06527"/>
    </source>
</evidence>